<dbReference type="Proteomes" id="UP001596989">
    <property type="component" value="Unassembled WGS sequence"/>
</dbReference>
<keyword evidence="3" id="KW-1185">Reference proteome</keyword>
<dbReference type="EMBL" id="JBHTJZ010000024">
    <property type="protein sequence ID" value="MFD0960702.1"/>
    <property type="molecule type" value="Genomic_DNA"/>
</dbReference>
<sequence length="179" mass="19014">MLGRSKSPFRASKLIVNGVTDSRFAPDTDITRAEFTALLVRALGLYLNPDGQTSDFADVAVNAWYRPAVEAAVNAGLASGLSPDRFAPNERITREQMAVMVARALSFTGKEAAADMGVLGSFTDRTSISAWAADALAQAVAAGIIMGMPGGTIMPSEHATRAQATAMLKRLLQYTEFID</sequence>
<dbReference type="PROSITE" id="PS51272">
    <property type="entry name" value="SLH"/>
    <property type="match status" value="3"/>
</dbReference>
<organism evidence="2 3">
    <name type="scientific">Paenibacillus chungangensis</name>
    <dbReference type="NCBI Taxonomy" id="696535"/>
    <lineage>
        <taxon>Bacteria</taxon>
        <taxon>Bacillati</taxon>
        <taxon>Bacillota</taxon>
        <taxon>Bacilli</taxon>
        <taxon>Bacillales</taxon>
        <taxon>Paenibacillaceae</taxon>
        <taxon>Paenibacillus</taxon>
    </lineage>
</organism>
<evidence type="ECO:0000313" key="2">
    <source>
        <dbReference type="EMBL" id="MFD0960702.1"/>
    </source>
</evidence>
<dbReference type="PANTHER" id="PTHR43308">
    <property type="entry name" value="OUTER MEMBRANE PROTEIN ALPHA-RELATED"/>
    <property type="match status" value="1"/>
</dbReference>
<feature type="domain" description="SLH" evidence="1">
    <location>
        <begin position="1"/>
        <end position="51"/>
    </location>
</feature>
<evidence type="ECO:0000313" key="3">
    <source>
        <dbReference type="Proteomes" id="UP001596989"/>
    </source>
</evidence>
<dbReference type="PANTHER" id="PTHR43308:SF5">
    <property type="entry name" value="S-LAYER PROTEIN _ PEPTIDOGLYCAN ENDO-BETA-N-ACETYLGLUCOSAMINIDASE"/>
    <property type="match status" value="1"/>
</dbReference>
<evidence type="ECO:0000259" key="1">
    <source>
        <dbReference type="PROSITE" id="PS51272"/>
    </source>
</evidence>
<reference evidence="3" key="1">
    <citation type="journal article" date="2019" name="Int. J. Syst. Evol. Microbiol.">
        <title>The Global Catalogue of Microorganisms (GCM) 10K type strain sequencing project: providing services to taxonomists for standard genome sequencing and annotation.</title>
        <authorList>
            <consortium name="The Broad Institute Genomics Platform"/>
            <consortium name="The Broad Institute Genome Sequencing Center for Infectious Disease"/>
            <person name="Wu L."/>
            <person name="Ma J."/>
        </authorList>
    </citation>
    <scope>NUCLEOTIDE SEQUENCE [LARGE SCALE GENOMIC DNA]</scope>
    <source>
        <strain evidence="3">CCUG 59129</strain>
    </source>
</reference>
<protein>
    <submittedName>
        <fullName evidence="2">S-layer homology domain-containing protein</fullName>
    </submittedName>
</protein>
<comment type="caution">
    <text evidence="2">The sequence shown here is derived from an EMBL/GenBank/DDBJ whole genome shotgun (WGS) entry which is preliminary data.</text>
</comment>
<feature type="domain" description="SLH" evidence="1">
    <location>
        <begin position="119"/>
        <end position="179"/>
    </location>
</feature>
<dbReference type="InterPro" id="IPR001119">
    <property type="entry name" value="SLH_dom"/>
</dbReference>
<name>A0ABW3HT11_9BACL</name>
<dbReference type="Pfam" id="PF00395">
    <property type="entry name" value="SLH"/>
    <property type="match status" value="3"/>
</dbReference>
<feature type="domain" description="SLH" evidence="1">
    <location>
        <begin position="52"/>
        <end position="115"/>
    </location>
</feature>
<dbReference type="InterPro" id="IPR051465">
    <property type="entry name" value="Cell_Envelope_Struct_Comp"/>
</dbReference>
<gene>
    <name evidence="2" type="ORF">ACFQ2I_15025</name>
</gene>
<accession>A0ABW3HT11</accession>
<dbReference type="RefSeq" id="WP_377565360.1">
    <property type="nucleotide sequence ID" value="NZ_JBHTJZ010000024.1"/>
</dbReference>
<proteinExistence type="predicted"/>